<sequence>MKIKVKKEMRLDELIKWARENPDLSQGKIFFSTGFSDGFVRFHPNTNKCSTSSFIPIDIPFIVDIEKEVTEETKFDRLLEVYEIQEGVYMSALHTSISINERLENTFFPTKAFYILNDGLTMTLIWKDGELLV</sequence>
<dbReference type="EMBL" id="JAAFLG010000003">
    <property type="protein sequence ID" value="NDP55376.1"/>
    <property type="molecule type" value="Genomic_DNA"/>
</dbReference>
<name>A0ABD6JD47_STAAU</name>
<proteinExistence type="predicted"/>
<evidence type="ECO:0000313" key="1">
    <source>
        <dbReference type="EMBL" id="NDP55376.1"/>
    </source>
</evidence>
<dbReference type="Proteomes" id="UP000466646">
    <property type="component" value="Unassembled WGS sequence"/>
</dbReference>
<dbReference type="RefSeq" id="WP_000695757.1">
    <property type="nucleotide sequence ID" value="NZ_CP007499.1"/>
</dbReference>
<gene>
    <name evidence="1" type="ORF">GZ130_02055</name>
</gene>
<evidence type="ECO:0008006" key="3">
    <source>
        <dbReference type="Google" id="ProtNLM"/>
    </source>
</evidence>
<comment type="caution">
    <text evidence="1">The sequence shown here is derived from an EMBL/GenBank/DDBJ whole genome shotgun (WGS) entry which is preliminary data.</text>
</comment>
<reference evidence="1 2" key="1">
    <citation type="submission" date="2020-01" db="EMBL/GenBank/DDBJ databases">
        <title>Analysis of Virulence and Antimicrobial Resistance Gene Carriage in Staphylococcus aureus Infections in Equids Using Whole Genome Sequencing.</title>
        <authorList>
            <person name="Little S.V."/>
            <person name="Hillhouse A.E."/>
            <person name="Cohen N.D."/>
            <person name="Lawhon S.D."/>
            <person name="Bryan L.K."/>
        </authorList>
    </citation>
    <scope>NUCLEOTIDE SEQUENCE [LARGE SCALE GENOMIC DNA]</scope>
    <source>
        <strain evidence="1 2">61-017</strain>
    </source>
</reference>
<organism evidence="1 2">
    <name type="scientific">Staphylococcus aureus</name>
    <dbReference type="NCBI Taxonomy" id="1280"/>
    <lineage>
        <taxon>Bacteria</taxon>
        <taxon>Bacillati</taxon>
        <taxon>Bacillota</taxon>
        <taxon>Bacilli</taxon>
        <taxon>Bacillales</taxon>
        <taxon>Staphylococcaceae</taxon>
        <taxon>Staphylococcus</taxon>
    </lineage>
</organism>
<accession>A0ABD6JD47</accession>
<evidence type="ECO:0000313" key="2">
    <source>
        <dbReference type="Proteomes" id="UP000466646"/>
    </source>
</evidence>
<dbReference type="AlphaFoldDB" id="A0ABD6JD47"/>
<protein>
    <recommendedName>
        <fullName evidence="3">Phage PVL protein</fullName>
    </recommendedName>
</protein>